<dbReference type="InterPro" id="IPR036396">
    <property type="entry name" value="Cyt_P450_sf"/>
</dbReference>
<keyword evidence="6 8" id="KW-0503">Monooxygenase</keyword>
<evidence type="ECO:0000256" key="5">
    <source>
        <dbReference type="ARBA" id="ARBA00023004"/>
    </source>
</evidence>
<evidence type="ECO:0000313" key="12">
    <source>
        <dbReference type="Proteomes" id="UP000756710"/>
    </source>
</evidence>
<dbReference type="Gene3D" id="1.10.630.10">
    <property type="entry name" value="Cytochrome P450"/>
    <property type="match status" value="1"/>
</dbReference>
<dbReference type="Proteomes" id="UP000756710">
    <property type="component" value="Unassembled WGS sequence"/>
</dbReference>
<comment type="cofactor">
    <cofactor evidence="7">
        <name>heme</name>
        <dbReference type="ChEBI" id="CHEBI:30413"/>
    </cofactor>
</comment>
<evidence type="ECO:0000256" key="6">
    <source>
        <dbReference type="ARBA" id="ARBA00023033"/>
    </source>
</evidence>
<protein>
    <submittedName>
        <fullName evidence="10">Cytochrome P450</fullName>
    </submittedName>
</protein>
<dbReference type="PRINTS" id="PR00463">
    <property type="entry name" value="EP450I"/>
</dbReference>
<evidence type="ECO:0000256" key="2">
    <source>
        <dbReference type="ARBA" id="ARBA00022617"/>
    </source>
</evidence>
<reference evidence="10" key="1">
    <citation type="submission" date="2014-05" db="EMBL/GenBank/DDBJ databases">
        <authorList>
            <person name="Horn Fabian"/>
        </authorList>
    </citation>
    <scope>NUCLEOTIDE SEQUENCE</scope>
</reference>
<evidence type="ECO:0000256" key="7">
    <source>
        <dbReference type="PIRSR" id="PIRSR602401-1"/>
    </source>
</evidence>
<proteinExistence type="inferred from homology"/>
<dbReference type="AlphaFoldDB" id="A0A061A8D5"/>
<comment type="similarity">
    <text evidence="1 8">Belongs to the cytochrome P450 family.</text>
</comment>
<organism evidence="10">
    <name type="scientific">Streptomyces iranensis</name>
    <dbReference type="NCBI Taxonomy" id="576784"/>
    <lineage>
        <taxon>Bacteria</taxon>
        <taxon>Bacillati</taxon>
        <taxon>Actinomycetota</taxon>
        <taxon>Actinomycetes</taxon>
        <taxon>Kitasatosporales</taxon>
        <taxon>Streptomycetaceae</taxon>
        <taxon>Streptomyces</taxon>
        <taxon>Streptomyces violaceusniger group</taxon>
    </lineage>
</organism>
<dbReference type="GO" id="GO:0005506">
    <property type="term" value="F:iron ion binding"/>
    <property type="evidence" value="ECO:0007669"/>
    <property type="project" value="InterPro"/>
</dbReference>
<evidence type="ECO:0000313" key="11">
    <source>
        <dbReference type="EMBL" id="MBP2060140.1"/>
    </source>
</evidence>
<reference evidence="11 12" key="2">
    <citation type="submission" date="2021-03" db="EMBL/GenBank/DDBJ databases">
        <title>Genomic Encyclopedia of Type Strains, Phase IV (KMG-IV): sequencing the most valuable type-strain genomes for metagenomic binning, comparative biology and taxonomic classification.</title>
        <authorList>
            <person name="Goeker M."/>
        </authorList>
    </citation>
    <scope>NUCLEOTIDE SEQUENCE [LARGE SCALE GENOMIC DNA]</scope>
    <source>
        <strain evidence="11 12">DSM 41954</strain>
    </source>
</reference>
<accession>A0A061A8D5</accession>
<dbReference type="GO" id="GO:0016705">
    <property type="term" value="F:oxidoreductase activity, acting on paired donors, with incorporation or reduction of molecular oxygen"/>
    <property type="evidence" value="ECO:0007669"/>
    <property type="project" value="InterPro"/>
</dbReference>
<dbReference type="InterPro" id="IPR050196">
    <property type="entry name" value="Cytochrome_P450_Monoox"/>
</dbReference>
<feature type="compositionally biased region" description="Low complexity" evidence="9">
    <location>
        <begin position="460"/>
        <end position="480"/>
    </location>
</feature>
<dbReference type="InterPro" id="IPR002401">
    <property type="entry name" value="Cyt_P450_E_grp-I"/>
</dbReference>
<keyword evidence="5 7" id="KW-0408">Iron</keyword>
<feature type="binding site" description="axial binding residue" evidence="7">
    <location>
        <position position="398"/>
    </location>
    <ligand>
        <name>heme</name>
        <dbReference type="ChEBI" id="CHEBI:30413"/>
    </ligand>
    <ligandPart>
        <name>Fe</name>
        <dbReference type="ChEBI" id="CHEBI:18248"/>
    </ligandPart>
</feature>
<evidence type="ECO:0000256" key="4">
    <source>
        <dbReference type="ARBA" id="ARBA00023002"/>
    </source>
</evidence>
<evidence type="ECO:0000256" key="3">
    <source>
        <dbReference type="ARBA" id="ARBA00022723"/>
    </source>
</evidence>
<evidence type="ECO:0000256" key="8">
    <source>
        <dbReference type="RuleBase" id="RU000461"/>
    </source>
</evidence>
<dbReference type="InterPro" id="IPR017972">
    <property type="entry name" value="Cyt_P450_CS"/>
</dbReference>
<feature type="region of interest" description="Disordered" evidence="9">
    <location>
        <begin position="447"/>
        <end position="494"/>
    </location>
</feature>
<dbReference type="EMBL" id="JAGGLR010000002">
    <property type="protein sequence ID" value="MBP2060140.1"/>
    <property type="molecule type" value="Genomic_DNA"/>
</dbReference>
<dbReference type="PRINTS" id="PR00385">
    <property type="entry name" value="P450"/>
</dbReference>
<keyword evidence="12" id="KW-1185">Reference proteome</keyword>
<dbReference type="GO" id="GO:0004497">
    <property type="term" value="F:monooxygenase activity"/>
    <property type="evidence" value="ECO:0007669"/>
    <property type="project" value="UniProtKB-KW"/>
</dbReference>
<dbReference type="InterPro" id="IPR001128">
    <property type="entry name" value="Cyt_P450"/>
</dbReference>
<dbReference type="CDD" id="cd11049">
    <property type="entry name" value="CYP170A1-like"/>
    <property type="match status" value="1"/>
</dbReference>
<dbReference type="PANTHER" id="PTHR24291:SF50">
    <property type="entry name" value="BIFUNCTIONAL ALBAFLAVENONE MONOOXYGENASE_TERPENE SYNTHASE"/>
    <property type="match status" value="1"/>
</dbReference>
<evidence type="ECO:0000256" key="9">
    <source>
        <dbReference type="SAM" id="MobiDB-lite"/>
    </source>
</evidence>
<name>A0A061A8D5_9ACTN</name>
<gene>
    <name evidence="11" type="ORF">J2Z30_001138</name>
    <name evidence="10" type="ORF">SIRAN8150</name>
</gene>
<keyword evidence="4 8" id="KW-0560">Oxidoreductase</keyword>
<dbReference type="SUPFAM" id="SSF48264">
    <property type="entry name" value="Cytochrome P450"/>
    <property type="match status" value="1"/>
</dbReference>
<dbReference type="GO" id="GO:0020037">
    <property type="term" value="F:heme binding"/>
    <property type="evidence" value="ECO:0007669"/>
    <property type="project" value="InterPro"/>
</dbReference>
<dbReference type="PROSITE" id="PS00086">
    <property type="entry name" value="CYTOCHROME_P450"/>
    <property type="match status" value="1"/>
</dbReference>
<keyword evidence="2 7" id="KW-0349">Heme</keyword>
<sequence>MTDTSTATAASVPLAPRALPLLGHALPLLRDPLAFIMSLSGYREMVRVRLGPSTAMMICDPDLTRQVFLNDRVFDKGGPIYDRIREVIGDGLSTCPYPLHRRQRRLCQPSFHPTRLAGYGAVFARAAEVKAASWRDGDVLDITQEMMTLTTRATMETMFSGSLPAETMRRALADTSTIVTAFFRRMMTPALLRRVPTPRKRRYDQARNRLAATIAEIIAERRADPTDHADLLSTLVGAVDEESQGGQKRLSDTELADEALTFFLGGMETTAITLAWALHLLATNPDVQHRLQAETRQVLAGGKVDPAHLPSLDLAARVVTETLRLYPPAWMMTRAVRQDTELGGVRLKGGSTIVLSPYLLHRRPDLYPEPDRFDPDRWVGGQPDRAAYIPFGAGARKCIGDQFALTEAILALTAIVARWELTPVGDQPFRPKVETSLSSRGLRLRISERRASGTGDAELRAATPRSASAQPSASASAPAQPSTPPGTGGCPVKH</sequence>
<dbReference type="HOGENOM" id="CLU_001570_5_1_11"/>
<dbReference type="Pfam" id="PF00067">
    <property type="entry name" value="p450"/>
    <property type="match status" value="1"/>
</dbReference>
<dbReference type="PANTHER" id="PTHR24291">
    <property type="entry name" value="CYTOCHROME P450 FAMILY 4"/>
    <property type="match status" value="1"/>
</dbReference>
<dbReference type="EMBL" id="LK022848">
    <property type="protein sequence ID" value="CDR13849.1"/>
    <property type="molecule type" value="Genomic_DNA"/>
</dbReference>
<keyword evidence="3 7" id="KW-0479">Metal-binding</keyword>
<evidence type="ECO:0000313" key="10">
    <source>
        <dbReference type="EMBL" id="CDR13849.1"/>
    </source>
</evidence>
<evidence type="ECO:0000256" key="1">
    <source>
        <dbReference type="ARBA" id="ARBA00010617"/>
    </source>
</evidence>
<dbReference type="RefSeq" id="WP_044578460.1">
    <property type="nucleotide sequence ID" value="NZ_BAABDR010000055.1"/>
</dbReference>